<keyword evidence="8" id="KW-0862">Zinc</keyword>
<dbReference type="CDD" id="cd00842">
    <property type="entry name" value="MPP_ASMase"/>
    <property type="match status" value="1"/>
</dbReference>
<keyword evidence="11 13" id="KW-0326">Glycosidase</keyword>
<dbReference type="Gene3D" id="1.10.225.10">
    <property type="entry name" value="Saposin-like"/>
    <property type="match status" value="1"/>
</dbReference>
<evidence type="ECO:0000256" key="10">
    <source>
        <dbReference type="ARBA" id="ARBA00023180"/>
    </source>
</evidence>
<comment type="function">
    <text evidence="13">Converts sphingomyelin to ceramide.</text>
</comment>
<keyword evidence="7 13" id="KW-0378">Hydrolase</keyword>
<dbReference type="PANTHER" id="PTHR10340:SF29">
    <property type="entry name" value="SPHINGOMYELIN PHOSPHODIESTERASE"/>
    <property type="match status" value="1"/>
</dbReference>
<name>A0ABQ7QSX6_PLUXY</name>
<dbReference type="Proteomes" id="UP000823941">
    <property type="component" value="Chromosome 9"/>
</dbReference>
<comment type="subcellular location">
    <subcellularLocation>
        <location evidence="2">Secreted</location>
    </subcellularLocation>
</comment>
<dbReference type="PROSITE" id="PS50015">
    <property type="entry name" value="SAP_B"/>
    <property type="match status" value="1"/>
</dbReference>
<dbReference type="SUPFAM" id="SSF56300">
    <property type="entry name" value="Metallo-dependent phosphatases"/>
    <property type="match status" value="1"/>
</dbReference>
<comment type="catalytic activity">
    <reaction evidence="12">
        <text>a sphingomyelin + H2O = phosphocholine + an N-acylsphing-4-enine + H(+)</text>
        <dbReference type="Rhea" id="RHEA:19253"/>
        <dbReference type="ChEBI" id="CHEBI:15377"/>
        <dbReference type="ChEBI" id="CHEBI:15378"/>
        <dbReference type="ChEBI" id="CHEBI:17636"/>
        <dbReference type="ChEBI" id="CHEBI:52639"/>
        <dbReference type="ChEBI" id="CHEBI:295975"/>
        <dbReference type="EC" id="3.1.4.12"/>
    </reaction>
    <physiologicalReaction direction="left-to-right" evidence="12">
        <dbReference type="Rhea" id="RHEA:19254"/>
    </physiologicalReaction>
</comment>
<organism evidence="15 16">
    <name type="scientific">Plutella xylostella</name>
    <name type="common">Diamondback moth</name>
    <name type="synonym">Plutella maculipennis</name>
    <dbReference type="NCBI Taxonomy" id="51655"/>
    <lineage>
        <taxon>Eukaryota</taxon>
        <taxon>Metazoa</taxon>
        <taxon>Ecdysozoa</taxon>
        <taxon>Arthropoda</taxon>
        <taxon>Hexapoda</taxon>
        <taxon>Insecta</taxon>
        <taxon>Pterygota</taxon>
        <taxon>Neoptera</taxon>
        <taxon>Endopterygota</taxon>
        <taxon>Lepidoptera</taxon>
        <taxon>Glossata</taxon>
        <taxon>Ditrysia</taxon>
        <taxon>Yponomeutoidea</taxon>
        <taxon>Plutellidae</taxon>
        <taxon>Plutella</taxon>
    </lineage>
</organism>
<evidence type="ECO:0000256" key="5">
    <source>
        <dbReference type="ARBA" id="ARBA00022723"/>
    </source>
</evidence>
<evidence type="ECO:0000313" key="15">
    <source>
        <dbReference type="EMBL" id="KAG7308154.1"/>
    </source>
</evidence>
<evidence type="ECO:0000256" key="8">
    <source>
        <dbReference type="ARBA" id="ARBA00022833"/>
    </source>
</evidence>
<dbReference type="InterPro" id="IPR004843">
    <property type="entry name" value="Calcineurin-like_PHP"/>
</dbReference>
<dbReference type="InterPro" id="IPR011160">
    <property type="entry name" value="Sphingomy_PDE"/>
</dbReference>
<dbReference type="PANTHER" id="PTHR10340">
    <property type="entry name" value="SPHINGOMYELIN PHOSPHODIESTERASE"/>
    <property type="match status" value="1"/>
</dbReference>
<dbReference type="Gene3D" id="3.60.21.10">
    <property type="match status" value="1"/>
</dbReference>
<keyword evidence="5" id="KW-0479">Metal-binding</keyword>
<evidence type="ECO:0000256" key="4">
    <source>
        <dbReference type="ARBA" id="ARBA00022525"/>
    </source>
</evidence>
<keyword evidence="16" id="KW-1185">Reference proteome</keyword>
<keyword evidence="9" id="KW-1015">Disulfide bond</keyword>
<dbReference type="InterPro" id="IPR011001">
    <property type="entry name" value="Saposin-like"/>
</dbReference>
<reference evidence="15 16" key="1">
    <citation type="submission" date="2021-06" db="EMBL/GenBank/DDBJ databases">
        <title>A haploid diamondback moth (Plutella xylostella L.) genome assembly resolves 31 chromosomes and identifies a diamide resistance mutation.</title>
        <authorList>
            <person name="Ward C.M."/>
            <person name="Perry K.D."/>
            <person name="Baker G."/>
            <person name="Powis K."/>
            <person name="Heckel D.G."/>
            <person name="Baxter S.W."/>
        </authorList>
    </citation>
    <scope>NUCLEOTIDE SEQUENCE [LARGE SCALE GENOMIC DNA]</scope>
    <source>
        <strain evidence="15 16">LV</strain>
        <tissue evidence="15">Single pupa</tissue>
    </source>
</reference>
<evidence type="ECO:0000256" key="12">
    <source>
        <dbReference type="ARBA" id="ARBA00047268"/>
    </source>
</evidence>
<evidence type="ECO:0000256" key="3">
    <source>
        <dbReference type="ARBA" id="ARBA00008234"/>
    </source>
</evidence>
<evidence type="ECO:0000256" key="6">
    <source>
        <dbReference type="ARBA" id="ARBA00022729"/>
    </source>
</evidence>
<dbReference type="SUPFAM" id="SSF47862">
    <property type="entry name" value="Saposin"/>
    <property type="match status" value="1"/>
</dbReference>
<evidence type="ECO:0000256" key="13">
    <source>
        <dbReference type="PIRNR" id="PIRNR000948"/>
    </source>
</evidence>
<proteinExistence type="inferred from homology"/>
<comment type="similarity">
    <text evidence="3 13">Belongs to the acid sphingomyelinase family.</text>
</comment>
<dbReference type="InterPro" id="IPR041805">
    <property type="entry name" value="ASMase/PPN1_MPP"/>
</dbReference>
<dbReference type="Pfam" id="PF19272">
    <property type="entry name" value="ASMase_C"/>
    <property type="match status" value="1"/>
</dbReference>
<feature type="domain" description="Saposin B-type" evidence="14">
    <location>
        <begin position="53"/>
        <end position="143"/>
    </location>
</feature>
<dbReference type="PIRSF" id="PIRSF000948">
    <property type="entry name" value="Sphingomy_PDE"/>
    <property type="match status" value="1"/>
</dbReference>
<evidence type="ECO:0000256" key="11">
    <source>
        <dbReference type="ARBA" id="ARBA00023295"/>
    </source>
</evidence>
<accession>A0ABQ7QSX6</accession>
<sequence>MVLKIPDEVKTLFKKFVSNNITEVERQTLDDVLDLVDVRSLDSRAPRDLETRNDLECLICRSAFSTLFELVADGSTDDQLVDSITILCTALGIASNHICRGAVALNMPVLTHIIKTTPEARPQTFCSLVLQNIESNRNCRLEDQRFEYQVTIPRKDADVLPLTPQSKPLKIAVLTDAHIDPYYEPYGVADCGEPTCCRKGQTVRTNVVYKQKPRALQLSGRTVERDGKTLVNLDSVESVRKAKQGNMQRYEPVRNPPPAGYWGDYRDCDTPLWAFDNVIDEIVANNKDIDLVYYIGDSIDHHVWETTYAMITDVNRHVIDKMRASFGDDVPILPAIGNHESQPTNQFAPSSITEPKINTTWLYKSLAEKYSHYLPKEAQEQFTRNGCYSVLVKPGFRVITINNNVAYKYNWWLVYDPLDAKAQLDWLVSSLLSAERAGERVHILAHIPPGVSDLTSVWTREYNRIVNRFASTIVGEFNGHTHSDEFKIFYNEDDAATAVAWGGGSATTYSKYNLNYKIVTLERDTYHLNSMVNYIYNLTEANLTPNRPPHWFQLYDMKQAFNLPDLTAKSLDNLVHRMVTNQKSLLDLYAAFFTKISDERWPHDNAQWKLNDLCKTVVTVLWDRRRCQQLRDLFFS</sequence>
<protein>
    <recommendedName>
        <fullName evidence="13">Sphingomyelin phosphodiesterase</fullName>
        <ecNumber evidence="13">3.1.4.12</ecNumber>
    </recommendedName>
</protein>
<dbReference type="EC" id="3.1.4.12" evidence="13"/>
<evidence type="ECO:0000256" key="9">
    <source>
        <dbReference type="ARBA" id="ARBA00023157"/>
    </source>
</evidence>
<evidence type="ECO:0000313" key="16">
    <source>
        <dbReference type="Proteomes" id="UP000823941"/>
    </source>
</evidence>
<keyword evidence="10" id="KW-0325">Glycoprotein</keyword>
<comment type="cofactor">
    <cofactor evidence="1">
        <name>Zn(2+)</name>
        <dbReference type="ChEBI" id="CHEBI:29105"/>
    </cofactor>
</comment>
<dbReference type="InterPro" id="IPR008139">
    <property type="entry name" value="SaposinB_dom"/>
</dbReference>
<dbReference type="InterPro" id="IPR029052">
    <property type="entry name" value="Metallo-depent_PP-like"/>
</dbReference>
<gene>
    <name evidence="15" type="ORF">JYU34_006814</name>
</gene>
<dbReference type="Pfam" id="PF00149">
    <property type="entry name" value="Metallophos"/>
    <property type="match status" value="1"/>
</dbReference>
<evidence type="ECO:0000256" key="1">
    <source>
        <dbReference type="ARBA" id="ARBA00001947"/>
    </source>
</evidence>
<dbReference type="InterPro" id="IPR045473">
    <property type="entry name" value="ASM_C"/>
</dbReference>
<evidence type="ECO:0000256" key="7">
    <source>
        <dbReference type="ARBA" id="ARBA00022801"/>
    </source>
</evidence>
<evidence type="ECO:0000259" key="14">
    <source>
        <dbReference type="PROSITE" id="PS50015"/>
    </source>
</evidence>
<dbReference type="EMBL" id="JAHIBW010000009">
    <property type="protein sequence ID" value="KAG7308154.1"/>
    <property type="molecule type" value="Genomic_DNA"/>
</dbReference>
<keyword evidence="4" id="KW-0964">Secreted</keyword>
<comment type="caution">
    <text evidence="15">The sequence shown here is derived from an EMBL/GenBank/DDBJ whole genome shotgun (WGS) entry which is preliminary data.</text>
</comment>
<evidence type="ECO:0000256" key="2">
    <source>
        <dbReference type="ARBA" id="ARBA00004613"/>
    </source>
</evidence>
<keyword evidence="6" id="KW-0732">Signal</keyword>